<reference evidence="1 2" key="1">
    <citation type="submission" date="2018-08" db="EMBL/GenBank/DDBJ databases">
        <title>Meiothermus granaticius genome AF-68 sequencing project.</title>
        <authorList>
            <person name="Da Costa M.S."/>
            <person name="Albuquerque L."/>
            <person name="Raposo P."/>
            <person name="Froufe H.J.C."/>
            <person name="Barroso C.S."/>
            <person name="Egas C."/>
        </authorList>
    </citation>
    <scope>NUCLEOTIDE SEQUENCE [LARGE SCALE GENOMIC DNA]</scope>
    <source>
        <strain evidence="1 2">AF-68</strain>
    </source>
</reference>
<comment type="caution">
    <text evidence="1">The sequence shown here is derived from an EMBL/GenBank/DDBJ whole genome shotgun (WGS) entry which is preliminary data.</text>
</comment>
<protein>
    <submittedName>
        <fullName evidence="1">Uncharacterized protein</fullName>
    </submittedName>
</protein>
<name>A0A399F929_9DEIN</name>
<proteinExistence type="predicted"/>
<sequence length="178" mass="20640">MEGVRYTEDKGQLVKLEILNEIILRVEFTYINKKTIKDVEGFDSEENNQKLQDFIERIKVKLGVLEGLEREKETTKILYEKLTKIPFIFDATFYEEKQSNDARMSVDLDNLLKPTIDLIFGNIMKLVDNKSESSSKPKDLNKCPLNDSQIVELSAKRFVTGDKPRKAIVQVKPFFDET</sequence>
<evidence type="ECO:0000313" key="1">
    <source>
        <dbReference type="EMBL" id="RIH93154.1"/>
    </source>
</evidence>
<organism evidence="1 2">
    <name type="scientific">Meiothermus granaticius NBRC 107808</name>
    <dbReference type="NCBI Taxonomy" id="1227551"/>
    <lineage>
        <taxon>Bacteria</taxon>
        <taxon>Thermotogati</taxon>
        <taxon>Deinococcota</taxon>
        <taxon>Deinococci</taxon>
        <taxon>Thermales</taxon>
        <taxon>Thermaceae</taxon>
        <taxon>Meiothermus</taxon>
    </lineage>
</organism>
<dbReference type="AlphaFoldDB" id="A0A399F929"/>
<dbReference type="Proteomes" id="UP000266178">
    <property type="component" value="Unassembled WGS sequence"/>
</dbReference>
<dbReference type="EMBL" id="QWLB01000009">
    <property type="protein sequence ID" value="RIH93154.1"/>
    <property type="molecule type" value="Genomic_DNA"/>
</dbReference>
<accession>A0A399F929</accession>
<dbReference type="RefSeq" id="WP_119356462.1">
    <property type="nucleotide sequence ID" value="NZ_BJXM01000014.1"/>
</dbReference>
<keyword evidence="2" id="KW-1185">Reference proteome</keyword>
<gene>
    <name evidence="1" type="ORF">Mgrana_00952</name>
</gene>
<evidence type="ECO:0000313" key="2">
    <source>
        <dbReference type="Proteomes" id="UP000266178"/>
    </source>
</evidence>